<accession>A0A6S7KM64</accession>
<dbReference type="Proteomes" id="UP001152795">
    <property type="component" value="Unassembled WGS sequence"/>
</dbReference>
<dbReference type="PANTHER" id="PTHR37984">
    <property type="entry name" value="PROTEIN CBG26694"/>
    <property type="match status" value="1"/>
</dbReference>
<evidence type="ECO:0000259" key="2">
    <source>
        <dbReference type="Pfam" id="PF17919"/>
    </source>
</evidence>
<dbReference type="InterPro" id="IPR043128">
    <property type="entry name" value="Rev_trsase/Diguanyl_cyclase"/>
</dbReference>
<dbReference type="PANTHER" id="PTHR37984:SF5">
    <property type="entry name" value="PROTEIN NYNRIN-LIKE"/>
    <property type="match status" value="1"/>
</dbReference>
<proteinExistence type="predicted"/>
<dbReference type="InterPro" id="IPR050951">
    <property type="entry name" value="Retrovirus_Pol_polyprotein"/>
</dbReference>
<dbReference type="InterPro" id="IPR043502">
    <property type="entry name" value="DNA/RNA_pol_sf"/>
</dbReference>
<protein>
    <submittedName>
        <fullName evidence="3">Pol poly</fullName>
    </submittedName>
</protein>
<evidence type="ECO:0000256" key="1">
    <source>
        <dbReference type="ARBA" id="ARBA00023268"/>
    </source>
</evidence>
<dbReference type="InterPro" id="IPR041577">
    <property type="entry name" value="RT_RNaseH_2"/>
</dbReference>
<dbReference type="AlphaFoldDB" id="A0A6S7KM64"/>
<organism evidence="3 4">
    <name type="scientific">Paramuricea clavata</name>
    <name type="common">Red gorgonian</name>
    <name type="synonym">Violescent sea-whip</name>
    <dbReference type="NCBI Taxonomy" id="317549"/>
    <lineage>
        <taxon>Eukaryota</taxon>
        <taxon>Metazoa</taxon>
        <taxon>Cnidaria</taxon>
        <taxon>Anthozoa</taxon>
        <taxon>Octocorallia</taxon>
        <taxon>Malacalcyonacea</taxon>
        <taxon>Plexauridae</taxon>
        <taxon>Paramuricea</taxon>
    </lineage>
</organism>
<dbReference type="Pfam" id="PF17919">
    <property type="entry name" value="RT_RNaseH_2"/>
    <property type="match status" value="1"/>
</dbReference>
<feature type="domain" description="Reverse transcriptase/retrotransposon-derived protein RNase H-like" evidence="2">
    <location>
        <begin position="30"/>
        <end position="128"/>
    </location>
</feature>
<dbReference type="GO" id="GO:0003824">
    <property type="term" value="F:catalytic activity"/>
    <property type="evidence" value="ECO:0007669"/>
    <property type="project" value="UniProtKB-KW"/>
</dbReference>
<comment type="caution">
    <text evidence="3">The sequence shown here is derived from an EMBL/GenBank/DDBJ whole genome shotgun (WGS) entry which is preliminary data.</text>
</comment>
<evidence type="ECO:0000313" key="4">
    <source>
        <dbReference type="Proteomes" id="UP001152795"/>
    </source>
</evidence>
<dbReference type="OrthoDB" id="7698974at2759"/>
<dbReference type="EMBL" id="CACRXK020016041">
    <property type="protein sequence ID" value="CAB4029253.1"/>
    <property type="molecule type" value="Genomic_DNA"/>
</dbReference>
<evidence type="ECO:0000313" key="3">
    <source>
        <dbReference type="EMBL" id="CAB4029253.1"/>
    </source>
</evidence>
<dbReference type="Gene3D" id="3.30.70.270">
    <property type="match status" value="1"/>
</dbReference>
<reference evidence="3" key="1">
    <citation type="submission" date="2020-04" db="EMBL/GenBank/DDBJ databases">
        <authorList>
            <person name="Alioto T."/>
            <person name="Alioto T."/>
            <person name="Gomez Garrido J."/>
        </authorList>
    </citation>
    <scope>NUCLEOTIDE SEQUENCE</scope>
    <source>
        <strain evidence="3">A484AB</strain>
    </source>
</reference>
<keyword evidence="1" id="KW-0511">Multifunctional enzyme</keyword>
<dbReference type="SUPFAM" id="SSF56672">
    <property type="entry name" value="DNA/RNA polymerases"/>
    <property type="match status" value="1"/>
</dbReference>
<dbReference type="FunFam" id="3.10.20.370:FF:000001">
    <property type="entry name" value="Retrovirus-related Pol polyprotein from transposon 17.6-like protein"/>
    <property type="match status" value="1"/>
</dbReference>
<dbReference type="CDD" id="cd09274">
    <property type="entry name" value="RNase_HI_RT_Ty3"/>
    <property type="match status" value="1"/>
</dbReference>
<sequence length="164" mass="18841">MVNFYHGFIPHCAGRLHPLHKLSSSADFIWSPECEEAFQFCKSALASATLLVHPHYNAPTSITSDASDLAVGAVLEQFIDYEWRPIGFFSRKLQPAETRYSTFDRELLGVYLALRHFRWFIEGRVFYVYTDHKPLTFAISSGSTQRSPRQIRQLAFISEFSTDL</sequence>
<keyword evidence="4" id="KW-1185">Reference proteome</keyword>
<name>A0A6S7KM64_PARCT</name>
<gene>
    <name evidence="3" type="ORF">PACLA_8A070828</name>
</gene>